<feature type="compositionally biased region" description="Acidic residues" evidence="1">
    <location>
        <begin position="247"/>
        <end position="263"/>
    </location>
</feature>
<accession>A0A8J5X8V0</accession>
<proteinExistence type="predicted"/>
<feature type="region of interest" description="Disordered" evidence="1">
    <location>
        <begin position="231"/>
        <end position="271"/>
    </location>
</feature>
<dbReference type="Proteomes" id="UP000751190">
    <property type="component" value="Unassembled WGS sequence"/>
</dbReference>
<keyword evidence="3" id="KW-1185">Reference proteome</keyword>
<evidence type="ECO:0008006" key="4">
    <source>
        <dbReference type="Google" id="ProtNLM"/>
    </source>
</evidence>
<dbReference type="SUPFAM" id="SSF51197">
    <property type="entry name" value="Clavaminate synthase-like"/>
    <property type="match status" value="1"/>
</dbReference>
<dbReference type="AlphaFoldDB" id="A0A8J5X8V0"/>
<organism evidence="2 3">
    <name type="scientific">Diacronema lutheri</name>
    <name type="common">Unicellular marine alga</name>
    <name type="synonym">Monochrysis lutheri</name>
    <dbReference type="NCBI Taxonomy" id="2081491"/>
    <lineage>
        <taxon>Eukaryota</taxon>
        <taxon>Haptista</taxon>
        <taxon>Haptophyta</taxon>
        <taxon>Pavlovophyceae</taxon>
        <taxon>Pavlovales</taxon>
        <taxon>Pavlovaceae</taxon>
        <taxon>Diacronema</taxon>
    </lineage>
</organism>
<dbReference type="Gene3D" id="2.60.120.620">
    <property type="entry name" value="q2cbj1_9rhob like domain"/>
    <property type="match status" value="1"/>
</dbReference>
<dbReference type="EMBL" id="JAGTXO010000023">
    <property type="protein sequence ID" value="KAG8461973.1"/>
    <property type="molecule type" value="Genomic_DNA"/>
</dbReference>
<feature type="compositionally biased region" description="Basic and acidic residues" evidence="1">
    <location>
        <begin position="235"/>
        <end position="245"/>
    </location>
</feature>
<evidence type="ECO:0000313" key="3">
    <source>
        <dbReference type="Proteomes" id="UP000751190"/>
    </source>
</evidence>
<sequence length="558" mass="57523">MEQVVSLTDEGGAPCGPLLLLTPIAGTPFFTASRRSGETDAGARRNLRVLVPLGGCAGRDVDFTGAQGQYARWELVRVPIVAPAAEVLAALPSGSGVAEPLALRSAYASAHADDHGGARFLALRPGERAAAQAAADALCLSPSPTPLALHPPPAFEPRLASPQRGAASEATAVRSGSARDGALSPDELRAFAADGFVIARDVVARGVVDALRLEYNVNAFNALHPAAAARAGGAQRDENHGHGAGDGDGEDEGEGSEAAVGDDESNRSDEVEAVEVATADIHDNERTREAKRAVTASARLRGAIGSLLEPDNGPFVAPLPPGQDALNWPRQGAPPVARPFEQWHVDGMHRTATYPFALLVAIALSDQTRPDCGNLHASRGSHWPITNAIRQMRAAHAPPGLAAGGGAGGGGVDAVGAGRGVGCSRARARVGRGRGRAMEAGDLGKQLRELARRDVRPLEPLLLRAGDAALLHPKTAHRRGYNASPDVRYLLILRVRSPGLDAGGRGAAAGGGGAGTGGGGRLRVALDGPCHPAVFPGLHADPPTARLIDELAARWRRE</sequence>
<evidence type="ECO:0000256" key="1">
    <source>
        <dbReference type="SAM" id="MobiDB-lite"/>
    </source>
</evidence>
<feature type="region of interest" description="Disordered" evidence="1">
    <location>
        <begin position="149"/>
        <end position="181"/>
    </location>
</feature>
<gene>
    <name evidence="2" type="ORF">KFE25_013992</name>
</gene>
<comment type="caution">
    <text evidence="2">The sequence shown here is derived from an EMBL/GenBank/DDBJ whole genome shotgun (WGS) entry which is preliminary data.</text>
</comment>
<name>A0A8J5X8V0_DIALT</name>
<reference evidence="2" key="1">
    <citation type="submission" date="2021-05" db="EMBL/GenBank/DDBJ databases">
        <title>The genome of the haptophyte Pavlova lutheri (Diacronema luteri, Pavlovales) - a model for lipid biosynthesis in eukaryotic algae.</title>
        <authorList>
            <person name="Hulatt C.J."/>
            <person name="Posewitz M.C."/>
        </authorList>
    </citation>
    <scope>NUCLEOTIDE SEQUENCE</scope>
    <source>
        <strain evidence="2">NIVA-4/92</strain>
    </source>
</reference>
<protein>
    <recommendedName>
        <fullName evidence="4">Phytanoyl-CoA dioxygenase</fullName>
    </recommendedName>
</protein>
<evidence type="ECO:0000313" key="2">
    <source>
        <dbReference type="EMBL" id="KAG8461973.1"/>
    </source>
</evidence>